<dbReference type="PROSITE" id="PS00624">
    <property type="entry name" value="GMC_OXRED_2"/>
    <property type="match status" value="1"/>
</dbReference>
<dbReference type="InterPro" id="IPR007867">
    <property type="entry name" value="GMC_OxRtase_C"/>
</dbReference>
<comment type="similarity">
    <text evidence="1">Belongs to the GMC oxidoreductase family.</text>
</comment>
<evidence type="ECO:0000256" key="1">
    <source>
        <dbReference type="ARBA" id="ARBA00010790"/>
    </source>
</evidence>
<dbReference type="OrthoDB" id="269227at2759"/>
<dbReference type="STRING" id="151549.A0A4C1VWM7"/>
<gene>
    <name evidence="3" type="primary">ninaG</name>
    <name evidence="3" type="ORF">EVAR_29832_1</name>
</gene>
<comment type="caution">
    <text evidence="3">The sequence shown here is derived from an EMBL/GenBank/DDBJ whole genome shotgun (WGS) entry which is preliminary data.</text>
</comment>
<dbReference type="Gene3D" id="3.30.560.10">
    <property type="entry name" value="Glucose Oxidase, domain 3"/>
    <property type="match status" value="1"/>
</dbReference>
<dbReference type="EMBL" id="BGZK01000414">
    <property type="protein sequence ID" value="GBP42235.1"/>
    <property type="molecule type" value="Genomic_DNA"/>
</dbReference>
<dbReference type="InterPro" id="IPR036188">
    <property type="entry name" value="FAD/NAD-bd_sf"/>
</dbReference>
<dbReference type="Pfam" id="PF05199">
    <property type="entry name" value="GMC_oxred_C"/>
    <property type="match status" value="1"/>
</dbReference>
<organism evidence="3 4">
    <name type="scientific">Eumeta variegata</name>
    <name type="common">Bagworm moth</name>
    <name type="synonym">Eumeta japonica</name>
    <dbReference type="NCBI Taxonomy" id="151549"/>
    <lineage>
        <taxon>Eukaryota</taxon>
        <taxon>Metazoa</taxon>
        <taxon>Ecdysozoa</taxon>
        <taxon>Arthropoda</taxon>
        <taxon>Hexapoda</taxon>
        <taxon>Insecta</taxon>
        <taxon>Pterygota</taxon>
        <taxon>Neoptera</taxon>
        <taxon>Endopterygota</taxon>
        <taxon>Lepidoptera</taxon>
        <taxon>Glossata</taxon>
        <taxon>Ditrysia</taxon>
        <taxon>Tineoidea</taxon>
        <taxon>Psychidae</taxon>
        <taxon>Oiketicinae</taxon>
        <taxon>Eumeta</taxon>
    </lineage>
</organism>
<evidence type="ECO:0000313" key="4">
    <source>
        <dbReference type="Proteomes" id="UP000299102"/>
    </source>
</evidence>
<evidence type="ECO:0000313" key="3">
    <source>
        <dbReference type="EMBL" id="GBP42235.1"/>
    </source>
</evidence>
<protein>
    <submittedName>
        <fullName evidence="3">Neither inactivation nor afterpotential protein G</fullName>
    </submittedName>
</protein>
<dbReference type="Gene3D" id="3.50.50.60">
    <property type="entry name" value="FAD/NAD(P)-binding domain"/>
    <property type="match status" value="3"/>
</dbReference>
<dbReference type="SUPFAM" id="SSF54373">
    <property type="entry name" value="FAD-linked reductases, C-terminal domain"/>
    <property type="match status" value="1"/>
</dbReference>
<dbReference type="InterPro" id="IPR012132">
    <property type="entry name" value="GMC_OxRdtase"/>
</dbReference>
<dbReference type="PANTHER" id="PTHR11552:SF188">
    <property type="entry name" value="NEITHER INACTIVATION NOR AFTERPOTENTIAL PROTEIN G"/>
    <property type="match status" value="1"/>
</dbReference>
<dbReference type="InterPro" id="IPR000172">
    <property type="entry name" value="GMC_OxRdtase_N"/>
</dbReference>
<reference evidence="3 4" key="1">
    <citation type="journal article" date="2019" name="Commun. Biol.">
        <title>The bagworm genome reveals a unique fibroin gene that provides high tensile strength.</title>
        <authorList>
            <person name="Kono N."/>
            <person name="Nakamura H."/>
            <person name="Ohtoshi R."/>
            <person name="Tomita M."/>
            <person name="Numata K."/>
            <person name="Arakawa K."/>
        </authorList>
    </citation>
    <scope>NUCLEOTIDE SEQUENCE [LARGE SCALE GENOMIC DNA]</scope>
</reference>
<feature type="domain" description="Glucose-methanol-choline oxidoreductase N-terminal" evidence="2">
    <location>
        <begin position="186"/>
        <end position="200"/>
    </location>
</feature>
<dbReference type="GO" id="GO:0050660">
    <property type="term" value="F:flavin adenine dinucleotide binding"/>
    <property type="evidence" value="ECO:0007669"/>
    <property type="project" value="InterPro"/>
</dbReference>
<dbReference type="PIRSF" id="PIRSF000137">
    <property type="entry name" value="Alcohol_oxidase"/>
    <property type="match status" value="1"/>
</dbReference>
<dbReference type="Proteomes" id="UP000299102">
    <property type="component" value="Unassembled WGS sequence"/>
</dbReference>
<dbReference type="AlphaFoldDB" id="A0A4C1VWM7"/>
<dbReference type="PANTHER" id="PTHR11552">
    <property type="entry name" value="GLUCOSE-METHANOL-CHOLINE GMC OXIDOREDUCTASE"/>
    <property type="match status" value="1"/>
</dbReference>
<accession>A0A4C1VWM7</accession>
<dbReference type="SUPFAM" id="SSF51905">
    <property type="entry name" value="FAD/NAD(P)-binding domain"/>
    <property type="match status" value="1"/>
</dbReference>
<evidence type="ECO:0000259" key="2">
    <source>
        <dbReference type="PROSITE" id="PS00624"/>
    </source>
</evidence>
<dbReference type="GO" id="GO:0016614">
    <property type="term" value="F:oxidoreductase activity, acting on CH-OH group of donors"/>
    <property type="evidence" value="ECO:0007669"/>
    <property type="project" value="InterPro"/>
</dbReference>
<keyword evidence="4" id="KW-1185">Reference proteome</keyword>
<proteinExistence type="inferred from homology"/>
<dbReference type="Pfam" id="PF00732">
    <property type="entry name" value="GMC_oxred_N"/>
    <property type="match status" value="2"/>
</dbReference>
<name>A0A4C1VWM7_EUMVA</name>
<sequence length="591" mass="65892">MDPICTLAVVGAGTAGCVLAARLSEDPNTKVLLIEAGDRMSYFTKIPLTPTVAQQGPYDWSVRTTPQKYSSFGLWNQSQIIPRGKGLGGSGQINFMMHGVGLPKDYERWESLGFKGWSFKDLRPYFVKAFGTASAECDPEMCSADGRCPYSSIRFENKKAASIYILKNHRELDNIFVNKEIVLAAGSVKTPQILMLSGVGPEKLLKKLKIKVIARNEQVGKNLHDHMNTPVYVSIERPISITLSKIFKFNTLWDYVWNRKGLLSFPPMAGVEYFGNSALMLFAMGSASERLMRDLSNYKHEVFRKTFPFHHSSSKEGFIFLATCTQPRSRGTVSLSDISTNTPPLVNPNYLQNGRDVKCIVKALKRIIKIVSSKPFRDIGAKIHWPRPERCQSFWNGSRTSKKIPKPAKTLNKDLVKRTTVAENDKKDRVKMNTGNNFVSDDYLECVVREVAVTGHHAGGTCAGGTVVDHKLRLKSVTGVRIMDASVMPSPTSLYPNSVLVSMAEKAAEIIKHDPAIHHDTLQKTTDRRGGGRKCVKHVRQNGLQADQVYIAQAQVSENKTKDANRCGINSAFYRKKFAEVNTIKTTQQCH</sequence>